<keyword evidence="5" id="KW-1185">Reference proteome</keyword>
<keyword evidence="1 2" id="KW-0238">DNA-binding</keyword>
<protein>
    <recommendedName>
        <fullName evidence="2 3">Single-stranded DNA-binding protein</fullName>
        <shortName evidence="2">SSB</shortName>
    </recommendedName>
</protein>
<dbReference type="InterPro" id="IPR011344">
    <property type="entry name" value="ssDNA-bd"/>
</dbReference>
<dbReference type="SUPFAM" id="SSF50249">
    <property type="entry name" value="Nucleic acid-binding proteins"/>
    <property type="match status" value="1"/>
</dbReference>
<evidence type="ECO:0000256" key="1">
    <source>
        <dbReference type="ARBA" id="ARBA00023125"/>
    </source>
</evidence>
<evidence type="ECO:0000313" key="5">
    <source>
        <dbReference type="Proteomes" id="UP000295530"/>
    </source>
</evidence>
<dbReference type="PROSITE" id="PS50935">
    <property type="entry name" value="SSB"/>
    <property type="match status" value="1"/>
</dbReference>
<evidence type="ECO:0000256" key="2">
    <source>
        <dbReference type="HAMAP-Rule" id="MF_00984"/>
    </source>
</evidence>
<dbReference type="Pfam" id="PF00436">
    <property type="entry name" value="SSB"/>
    <property type="match status" value="1"/>
</dbReference>
<dbReference type="PANTHER" id="PTHR10302:SF27">
    <property type="entry name" value="SINGLE-STRANDED DNA-BINDING PROTEIN"/>
    <property type="match status" value="1"/>
</dbReference>
<gene>
    <name evidence="4" type="ORF">EC847_12545</name>
</gene>
<dbReference type="PANTHER" id="PTHR10302">
    <property type="entry name" value="SINGLE-STRANDED DNA-BINDING PROTEIN"/>
    <property type="match status" value="1"/>
</dbReference>
<comment type="subunit">
    <text evidence="2">Homotetramer.</text>
</comment>
<dbReference type="Gene3D" id="2.40.50.140">
    <property type="entry name" value="Nucleic acid-binding proteins"/>
    <property type="match status" value="1"/>
</dbReference>
<dbReference type="Proteomes" id="UP000295530">
    <property type="component" value="Unassembled WGS sequence"/>
</dbReference>
<dbReference type="CDD" id="cd04496">
    <property type="entry name" value="SSB_OBF"/>
    <property type="match status" value="1"/>
</dbReference>
<dbReference type="InterPro" id="IPR012340">
    <property type="entry name" value="NA-bd_OB-fold"/>
</dbReference>
<dbReference type="OrthoDB" id="2941839at2"/>
<dbReference type="RefSeq" id="WP_133462402.1">
    <property type="nucleotide sequence ID" value="NZ_SNVX01000025.1"/>
</dbReference>
<name>A0A4R6DWY0_SCAGO</name>
<dbReference type="AlphaFoldDB" id="A0A4R6DWY0"/>
<evidence type="ECO:0000256" key="3">
    <source>
        <dbReference type="PIRNR" id="PIRNR002070"/>
    </source>
</evidence>
<evidence type="ECO:0000313" key="4">
    <source>
        <dbReference type="EMBL" id="TDN48878.1"/>
    </source>
</evidence>
<comment type="caution">
    <text evidence="4">The sequence shown here is derived from an EMBL/GenBank/DDBJ whole genome shotgun (WGS) entry which is preliminary data.</text>
</comment>
<accession>A0A4R6DWY0</accession>
<comment type="caution">
    <text evidence="2">Lacks conserved residue(s) required for the propagation of feature annotation.</text>
</comment>
<dbReference type="PIRSF" id="PIRSF002070">
    <property type="entry name" value="SSB"/>
    <property type="match status" value="1"/>
</dbReference>
<dbReference type="NCBIfam" id="TIGR00621">
    <property type="entry name" value="ssb"/>
    <property type="match status" value="1"/>
</dbReference>
<dbReference type="EMBL" id="SNVX01000025">
    <property type="protein sequence ID" value="TDN48878.1"/>
    <property type="molecule type" value="Genomic_DNA"/>
</dbReference>
<organism evidence="4 5">
    <name type="scientific">Scandinavium goeteborgense</name>
    <dbReference type="NCBI Taxonomy" id="1851514"/>
    <lineage>
        <taxon>Bacteria</taxon>
        <taxon>Pseudomonadati</taxon>
        <taxon>Pseudomonadota</taxon>
        <taxon>Gammaproteobacteria</taxon>
        <taxon>Enterobacterales</taxon>
        <taxon>Enterobacteriaceae</taxon>
        <taxon>Scandinavium</taxon>
    </lineage>
</organism>
<dbReference type="InterPro" id="IPR000424">
    <property type="entry name" value="Primosome_PriB/ssb"/>
</dbReference>
<dbReference type="GO" id="GO:0003697">
    <property type="term" value="F:single-stranded DNA binding"/>
    <property type="evidence" value="ECO:0007669"/>
    <property type="project" value="UniProtKB-UniRule"/>
</dbReference>
<sequence length="125" mass="13789">MKNLNRFQFIGNLTKDTELRYTAKSTPIAIFDIAVNGSYKDGETGGSKDYTDFFRIKVWGKAAENAAKYLGKGSQVFVEGSMRNTEYESNGHKIYGNDYVADTIQYLNTKSPANNPAPAPSGNES</sequence>
<dbReference type="GO" id="GO:0006260">
    <property type="term" value="P:DNA replication"/>
    <property type="evidence" value="ECO:0007669"/>
    <property type="project" value="InterPro"/>
</dbReference>
<proteinExistence type="inferred from homology"/>
<dbReference type="GO" id="GO:0009295">
    <property type="term" value="C:nucleoid"/>
    <property type="evidence" value="ECO:0007669"/>
    <property type="project" value="TreeGrafter"/>
</dbReference>
<dbReference type="HAMAP" id="MF_00984">
    <property type="entry name" value="SSB"/>
    <property type="match status" value="1"/>
</dbReference>
<reference evidence="4 5" key="1">
    <citation type="submission" date="2019-03" db="EMBL/GenBank/DDBJ databases">
        <title>Genomic analyses of the natural microbiome of Caenorhabditis elegans.</title>
        <authorList>
            <person name="Samuel B."/>
        </authorList>
    </citation>
    <scope>NUCLEOTIDE SEQUENCE [LARGE SCALE GENOMIC DNA]</scope>
    <source>
        <strain evidence="4 5">BIGb0156</strain>
    </source>
</reference>